<dbReference type="Proteomes" id="UP000318307">
    <property type="component" value="Unassembled WGS sequence"/>
</dbReference>
<name>A0A562RPW5_9BACT</name>
<accession>A0A562RPW5</accession>
<comment type="caution">
    <text evidence="1">The sequence shown here is derived from an EMBL/GenBank/DDBJ whole genome shotgun (WGS) entry which is preliminary data.</text>
</comment>
<organism evidence="1 2">
    <name type="scientific">Desulfobotulus alkaliphilus</name>
    <dbReference type="NCBI Taxonomy" id="622671"/>
    <lineage>
        <taxon>Bacteria</taxon>
        <taxon>Pseudomonadati</taxon>
        <taxon>Thermodesulfobacteriota</taxon>
        <taxon>Desulfobacteria</taxon>
        <taxon>Desulfobacterales</taxon>
        <taxon>Desulfobacteraceae</taxon>
        <taxon>Desulfobotulus</taxon>
    </lineage>
</organism>
<keyword evidence="2" id="KW-1185">Reference proteome</keyword>
<reference evidence="1 2" key="1">
    <citation type="submission" date="2019-07" db="EMBL/GenBank/DDBJ databases">
        <title>Genome sequencing of 100 strains of the haloalkaliphilic chemolithoautotrophic sulfur-oxidizing bacterium Thioalkalivibrio.</title>
        <authorList>
            <person name="Muyzer G."/>
        </authorList>
    </citation>
    <scope>NUCLEOTIDE SEQUENCE [LARGE SCALE GENOMIC DNA]</scope>
    <source>
        <strain evidence="1 2">ASO4-4</strain>
    </source>
</reference>
<dbReference type="AlphaFoldDB" id="A0A562RPW5"/>
<dbReference type="OrthoDB" id="8562952at2"/>
<dbReference type="InterPro" id="IPR027828">
    <property type="entry name" value="DUF4465"/>
</dbReference>
<proteinExistence type="predicted"/>
<dbReference type="EMBL" id="VLLC01000015">
    <property type="protein sequence ID" value="TWI71131.1"/>
    <property type="molecule type" value="Genomic_DNA"/>
</dbReference>
<dbReference type="Pfam" id="PF14717">
    <property type="entry name" value="DUF4465"/>
    <property type="match status" value="1"/>
</dbReference>
<gene>
    <name evidence="1" type="ORF">LZ24_02096</name>
</gene>
<sequence length="259" mass="28917">MMRRQAWIKSLVLVLLTGFLPLYLWAQNFVPATFEDVDRKHFEDGYWNGSDGSGEIRSGTISFKNNYNQEWGSWSGFALSTKIDTWTRGLSNQYSAITGEGIDGSSTYAVGFYSSFDGDSELVLDFPHTLPGLYVTNTTYAYWSMKEGDQYAKKFEQGDWFKLTIEGRNSAGDIAGRQVVYLADFRSGASSPYILDTWKWVDLASMGPVKRLSFSLESTDVGEWGMNTPAYFAMDNVGGPRIKEAEGSSSSCFINSLGF</sequence>
<dbReference type="RefSeq" id="WP_144685191.1">
    <property type="nucleotide sequence ID" value="NZ_VLLC01000015.1"/>
</dbReference>
<dbReference type="Gene3D" id="2.60.120.1350">
    <property type="entry name" value="Protein of unknown function DUF4465"/>
    <property type="match status" value="1"/>
</dbReference>
<evidence type="ECO:0000313" key="2">
    <source>
        <dbReference type="Proteomes" id="UP000318307"/>
    </source>
</evidence>
<evidence type="ECO:0000313" key="1">
    <source>
        <dbReference type="EMBL" id="TWI71131.1"/>
    </source>
</evidence>
<protein>
    <submittedName>
        <fullName evidence="1">Uncharacterized protein DUF4465</fullName>
    </submittedName>
</protein>